<dbReference type="InterPro" id="IPR015815">
    <property type="entry name" value="HIBADH-related"/>
</dbReference>
<evidence type="ECO:0000259" key="6">
    <source>
        <dbReference type="Pfam" id="PF14833"/>
    </source>
</evidence>
<evidence type="ECO:0000259" key="5">
    <source>
        <dbReference type="Pfam" id="PF03446"/>
    </source>
</evidence>
<gene>
    <name evidence="7" type="ORF">CLV34_1878</name>
</gene>
<dbReference type="Proteomes" id="UP000231586">
    <property type="component" value="Unassembled WGS sequence"/>
</dbReference>
<proteinExistence type="inferred from homology"/>
<dbReference type="InterPro" id="IPR008927">
    <property type="entry name" value="6-PGluconate_DH-like_C_sf"/>
</dbReference>
<sequence length="291" mass="29549">MNITVLGTGIMGSALTGTLRRAGHDVTVWNRTRERADRLLETGAGVADTPATAVAQADVVLSVVFDADSVLDVLEEAAPALPAGAVWGQATTVGADGTHEIAVRAAELGVPLVETQLVGTKGPAEHGALTILTAGDPALVDKARPALDAISAKVLHAGDELGQATALKLACNAWISALTVGMAQALSIATAQGLDGHLVLDAIEGGPADSQFARIKAGAMLSGDLTPSFRLDTLRKDVGLMIEVARATGTTATMLDALSRLLGVASLDGHGRHDIAAVYDAFTNTPLGSGD</sequence>
<dbReference type="Pfam" id="PF03446">
    <property type="entry name" value="NAD_binding_2"/>
    <property type="match status" value="1"/>
</dbReference>
<feature type="active site" evidence="4">
    <location>
        <position position="168"/>
    </location>
</feature>
<accession>A0A2M8WQU0</accession>
<evidence type="ECO:0000256" key="2">
    <source>
        <dbReference type="ARBA" id="ARBA00023002"/>
    </source>
</evidence>
<dbReference type="SUPFAM" id="SSF48179">
    <property type="entry name" value="6-phosphogluconate dehydrogenase C-terminal domain-like"/>
    <property type="match status" value="1"/>
</dbReference>
<dbReference type="PIRSF" id="PIRSF000103">
    <property type="entry name" value="HIBADH"/>
    <property type="match status" value="1"/>
</dbReference>
<dbReference type="Pfam" id="PF14833">
    <property type="entry name" value="NAD_binding_11"/>
    <property type="match status" value="1"/>
</dbReference>
<dbReference type="GO" id="GO:0016491">
    <property type="term" value="F:oxidoreductase activity"/>
    <property type="evidence" value="ECO:0007669"/>
    <property type="project" value="UniProtKB-KW"/>
</dbReference>
<feature type="domain" description="3-hydroxyisobutyrate dehydrogenase-like NAD-binding" evidence="6">
    <location>
        <begin position="162"/>
        <end position="280"/>
    </location>
</feature>
<evidence type="ECO:0000256" key="3">
    <source>
        <dbReference type="ARBA" id="ARBA00023027"/>
    </source>
</evidence>
<dbReference type="AlphaFoldDB" id="A0A2M8WQU0"/>
<name>A0A2M8WQU0_9MICO</name>
<protein>
    <submittedName>
        <fullName evidence="7">3-hydroxyisobutyrate dehydrogenase</fullName>
    </submittedName>
</protein>
<dbReference type="InterPro" id="IPR051265">
    <property type="entry name" value="HIBADH-related_NP60_sf"/>
</dbReference>
<feature type="domain" description="6-phosphogluconate dehydrogenase NADP-binding" evidence="5">
    <location>
        <begin position="2"/>
        <end position="158"/>
    </location>
</feature>
<dbReference type="InterPro" id="IPR013328">
    <property type="entry name" value="6PGD_dom2"/>
</dbReference>
<dbReference type="InterPro" id="IPR036291">
    <property type="entry name" value="NAD(P)-bd_dom_sf"/>
</dbReference>
<dbReference type="InterPro" id="IPR006115">
    <property type="entry name" value="6PGDH_NADP-bd"/>
</dbReference>
<evidence type="ECO:0000256" key="4">
    <source>
        <dbReference type="PIRSR" id="PIRSR000103-1"/>
    </source>
</evidence>
<keyword evidence="2" id="KW-0560">Oxidoreductase</keyword>
<evidence type="ECO:0000313" key="7">
    <source>
        <dbReference type="EMBL" id="PJI93309.1"/>
    </source>
</evidence>
<dbReference type="SUPFAM" id="SSF51735">
    <property type="entry name" value="NAD(P)-binding Rossmann-fold domains"/>
    <property type="match status" value="1"/>
</dbReference>
<dbReference type="Gene3D" id="3.40.50.720">
    <property type="entry name" value="NAD(P)-binding Rossmann-like Domain"/>
    <property type="match status" value="1"/>
</dbReference>
<dbReference type="GO" id="GO:0051287">
    <property type="term" value="F:NAD binding"/>
    <property type="evidence" value="ECO:0007669"/>
    <property type="project" value="InterPro"/>
</dbReference>
<comment type="similarity">
    <text evidence="1">Belongs to the HIBADH-related family.</text>
</comment>
<dbReference type="PANTHER" id="PTHR43580">
    <property type="entry name" value="OXIDOREDUCTASE GLYR1-RELATED"/>
    <property type="match status" value="1"/>
</dbReference>
<dbReference type="RefSeq" id="WP_245859143.1">
    <property type="nucleotide sequence ID" value="NZ_PGTZ01000008.1"/>
</dbReference>
<dbReference type="InterPro" id="IPR029154">
    <property type="entry name" value="HIBADH-like_NADP-bd"/>
</dbReference>
<dbReference type="PANTHER" id="PTHR43580:SF2">
    <property type="entry name" value="CYTOKINE-LIKE NUCLEAR FACTOR N-PAC"/>
    <property type="match status" value="1"/>
</dbReference>
<reference evidence="7 8" key="1">
    <citation type="submission" date="2017-11" db="EMBL/GenBank/DDBJ databases">
        <title>Genomic Encyclopedia of Archaeal and Bacterial Type Strains, Phase II (KMG-II): From Individual Species to Whole Genera.</title>
        <authorList>
            <person name="Goeker M."/>
        </authorList>
    </citation>
    <scope>NUCLEOTIDE SEQUENCE [LARGE SCALE GENOMIC DNA]</scope>
    <source>
        <strain evidence="7 8">DSM 22413</strain>
    </source>
</reference>
<evidence type="ECO:0000256" key="1">
    <source>
        <dbReference type="ARBA" id="ARBA00009080"/>
    </source>
</evidence>
<evidence type="ECO:0000313" key="8">
    <source>
        <dbReference type="Proteomes" id="UP000231586"/>
    </source>
</evidence>
<keyword evidence="3" id="KW-0520">NAD</keyword>
<dbReference type="GO" id="GO:0050661">
    <property type="term" value="F:NADP binding"/>
    <property type="evidence" value="ECO:0007669"/>
    <property type="project" value="InterPro"/>
</dbReference>
<keyword evidence="8" id="KW-1185">Reference proteome</keyword>
<dbReference type="Gene3D" id="1.10.1040.10">
    <property type="entry name" value="N-(1-d-carboxylethyl)-l-norvaline Dehydrogenase, domain 2"/>
    <property type="match status" value="1"/>
</dbReference>
<organism evidence="7 8">
    <name type="scientific">Luteimicrobium subarcticum</name>
    <dbReference type="NCBI Taxonomy" id="620910"/>
    <lineage>
        <taxon>Bacteria</taxon>
        <taxon>Bacillati</taxon>
        <taxon>Actinomycetota</taxon>
        <taxon>Actinomycetes</taxon>
        <taxon>Micrococcales</taxon>
        <taxon>Luteimicrobium</taxon>
    </lineage>
</organism>
<comment type="caution">
    <text evidence="7">The sequence shown here is derived from an EMBL/GenBank/DDBJ whole genome shotgun (WGS) entry which is preliminary data.</text>
</comment>
<dbReference type="EMBL" id="PGTZ01000008">
    <property type="protein sequence ID" value="PJI93309.1"/>
    <property type="molecule type" value="Genomic_DNA"/>
</dbReference>